<keyword evidence="1" id="KW-1185">Reference proteome</keyword>
<organism evidence="1 3">
    <name type="scientific">Parascaris univalens</name>
    <name type="common">Nematode worm</name>
    <dbReference type="NCBI Taxonomy" id="6257"/>
    <lineage>
        <taxon>Eukaryota</taxon>
        <taxon>Metazoa</taxon>
        <taxon>Ecdysozoa</taxon>
        <taxon>Nematoda</taxon>
        <taxon>Chromadorea</taxon>
        <taxon>Rhabditida</taxon>
        <taxon>Spirurina</taxon>
        <taxon>Ascaridomorpha</taxon>
        <taxon>Ascaridoidea</taxon>
        <taxon>Ascarididae</taxon>
        <taxon>Parascaris</taxon>
    </lineage>
</organism>
<dbReference type="WBParaSite" id="PgE595_g001_t01">
    <property type="protein sequence ID" value="PgE595_g001_t01"/>
    <property type="gene ID" value="PgE595_g001"/>
</dbReference>
<dbReference type="Proteomes" id="UP000887569">
    <property type="component" value="Unplaced"/>
</dbReference>
<dbReference type="WBParaSite" id="PgE595_g001_t02">
    <property type="protein sequence ID" value="PgE595_g001_t02"/>
    <property type="gene ID" value="PgE595_g001"/>
</dbReference>
<evidence type="ECO:0000313" key="3">
    <source>
        <dbReference type="WBParaSite" id="PgE595_g001_t02"/>
    </source>
</evidence>
<protein>
    <submittedName>
        <fullName evidence="2 3">Uncharacterized protein</fullName>
    </submittedName>
</protein>
<proteinExistence type="predicted"/>
<sequence>MKHSLIIPVLRRSNYMNSTKESTPTRMWSAVMEGISGGCSKCKMQRIISSSSC</sequence>
<accession>A0A915A3Z0</accession>
<name>A0A915A3Z0_PARUN</name>
<reference evidence="2 3" key="1">
    <citation type="submission" date="2022-11" db="UniProtKB">
        <authorList>
            <consortium name="WormBaseParasite"/>
        </authorList>
    </citation>
    <scope>IDENTIFICATION</scope>
</reference>
<dbReference type="AlphaFoldDB" id="A0A915A3Z0"/>
<evidence type="ECO:0000313" key="2">
    <source>
        <dbReference type="WBParaSite" id="PgE595_g001_t01"/>
    </source>
</evidence>
<evidence type="ECO:0000313" key="1">
    <source>
        <dbReference type="Proteomes" id="UP000887569"/>
    </source>
</evidence>